<accession>A0A3L9YHQ2</accession>
<dbReference type="AlphaFoldDB" id="A0A3L9YHQ2"/>
<dbReference type="RefSeq" id="WP_121907676.1">
    <property type="nucleotide sequence ID" value="NZ_REFC01000013.1"/>
</dbReference>
<organism evidence="2 3">
    <name type="scientific">Ulvibacter antarcticus</name>
    <dbReference type="NCBI Taxonomy" id="442714"/>
    <lineage>
        <taxon>Bacteria</taxon>
        <taxon>Pseudomonadati</taxon>
        <taxon>Bacteroidota</taxon>
        <taxon>Flavobacteriia</taxon>
        <taxon>Flavobacteriales</taxon>
        <taxon>Flavobacteriaceae</taxon>
        <taxon>Ulvibacter</taxon>
    </lineage>
</organism>
<feature type="compositionally biased region" description="Basic and acidic residues" evidence="1">
    <location>
        <begin position="1"/>
        <end position="15"/>
    </location>
</feature>
<proteinExistence type="predicted"/>
<reference evidence="2 3" key="1">
    <citation type="submission" date="2018-10" db="EMBL/GenBank/DDBJ databases">
        <title>Genomic Encyclopedia of Archaeal and Bacterial Type Strains, Phase II (KMG-II): from individual species to whole genera.</title>
        <authorList>
            <person name="Goeker M."/>
        </authorList>
    </citation>
    <scope>NUCLEOTIDE SEQUENCE [LARGE SCALE GENOMIC DNA]</scope>
    <source>
        <strain evidence="2 3">DSM 23424</strain>
    </source>
</reference>
<evidence type="ECO:0000256" key="1">
    <source>
        <dbReference type="SAM" id="MobiDB-lite"/>
    </source>
</evidence>
<dbReference type="Proteomes" id="UP000271339">
    <property type="component" value="Unassembled WGS sequence"/>
</dbReference>
<evidence type="ECO:0000313" key="2">
    <source>
        <dbReference type="EMBL" id="RMA58729.1"/>
    </source>
</evidence>
<dbReference type="OrthoDB" id="1451549at2"/>
<name>A0A3L9YHQ2_9FLAO</name>
<keyword evidence="3" id="KW-1185">Reference proteome</keyword>
<dbReference type="EMBL" id="REFC01000013">
    <property type="protein sequence ID" value="RMA58729.1"/>
    <property type="molecule type" value="Genomic_DNA"/>
</dbReference>
<protein>
    <submittedName>
        <fullName evidence="2">Uncharacterized protein</fullName>
    </submittedName>
</protein>
<comment type="caution">
    <text evidence="2">The sequence shown here is derived from an EMBL/GenBank/DDBJ whole genome shotgun (WGS) entry which is preliminary data.</text>
</comment>
<evidence type="ECO:0000313" key="3">
    <source>
        <dbReference type="Proteomes" id="UP000271339"/>
    </source>
</evidence>
<sequence length="74" mass="8845">MDILKEASSFEKEKMNNMSSSDRVVASRKAKEFILSINKIYKESKDPYLMNLMKRLTIKKKKIEGRLKMRREFI</sequence>
<feature type="region of interest" description="Disordered" evidence="1">
    <location>
        <begin position="1"/>
        <end position="21"/>
    </location>
</feature>
<gene>
    <name evidence="2" type="ORF">BXY75_2106</name>
</gene>